<comment type="caution">
    <text evidence="1">The sequence shown here is derived from an EMBL/GenBank/DDBJ whole genome shotgun (WGS) entry which is preliminary data.</text>
</comment>
<name>A0AA37IZL5_9FIRM</name>
<evidence type="ECO:0000313" key="2">
    <source>
        <dbReference type="Proteomes" id="UP001055185"/>
    </source>
</evidence>
<sequence>MVIKTTIVVGYMESVRKEYGIKNVVFSPDFLRESKALYDNVYPKFSVDFS</sequence>
<keyword evidence="2" id="KW-1185">Reference proteome</keyword>
<organism evidence="1 2">
    <name type="scientific">Faecalibacterium gallinarum</name>
    <dbReference type="NCBI Taxonomy" id="2903556"/>
    <lineage>
        <taxon>Bacteria</taxon>
        <taxon>Bacillati</taxon>
        <taxon>Bacillota</taxon>
        <taxon>Clostridia</taxon>
        <taxon>Eubacteriales</taxon>
        <taxon>Oscillospiraceae</taxon>
        <taxon>Faecalibacterium</taxon>
    </lineage>
</organism>
<protein>
    <submittedName>
        <fullName evidence="1">Uncharacterized protein</fullName>
    </submittedName>
</protein>
<dbReference type="Gene3D" id="3.40.50.720">
    <property type="entry name" value="NAD(P)-binding Rossmann-like Domain"/>
    <property type="match status" value="1"/>
</dbReference>
<evidence type="ECO:0000313" key="1">
    <source>
        <dbReference type="EMBL" id="GJN65110.1"/>
    </source>
</evidence>
<proteinExistence type="predicted"/>
<dbReference type="Proteomes" id="UP001055185">
    <property type="component" value="Unassembled WGS sequence"/>
</dbReference>
<reference evidence="1" key="1">
    <citation type="journal article" date="2022" name="Int. J. Syst. Evol. Microbiol.">
        <title>Genome-based, phenotypic and chemotaxonomic classification of Faecalibacterium strains: proposal of three novel species Faecalibacterium duncaniae sp. nov., Faecalibacterium hattorii sp. nov. and Faecalibacterium gallinarum sp. nov. .</title>
        <authorList>
            <person name="Sakamoto M."/>
            <person name="Sakurai N."/>
            <person name="Tanno H."/>
            <person name="Iino T."/>
            <person name="Ohkuma M."/>
            <person name="Endo A."/>
        </authorList>
    </citation>
    <scope>NUCLEOTIDE SEQUENCE</scope>
    <source>
        <strain evidence="1">JCM 17207</strain>
    </source>
</reference>
<dbReference type="EMBL" id="BQKV01000063">
    <property type="protein sequence ID" value="GJN65110.1"/>
    <property type="molecule type" value="Genomic_DNA"/>
</dbReference>
<dbReference type="AlphaFoldDB" id="A0AA37IZL5"/>
<accession>A0AA37IZL5</accession>
<gene>
    <name evidence="1" type="ORF">JCM17207_17350</name>
</gene>